<evidence type="ECO:0000256" key="2">
    <source>
        <dbReference type="ARBA" id="ARBA00022692"/>
    </source>
</evidence>
<feature type="transmembrane region" description="Helical" evidence="5">
    <location>
        <begin position="181"/>
        <end position="200"/>
    </location>
</feature>
<proteinExistence type="predicted"/>
<dbReference type="PROSITE" id="PS50850">
    <property type="entry name" value="MFS"/>
    <property type="match status" value="1"/>
</dbReference>
<dbReference type="SUPFAM" id="SSF103473">
    <property type="entry name" value="MFS general substrate transporter"/>
    <property type="match status" value="1"/>
</dbReference>
<feature type="transmembrane region" description="Helical" evidence="5">
    <location>
        <begin position="28"/>
        <end position="47"/>
    </location>
</feature>
<keyword evidence="8" id="KW-1185">Reference proteome</keyword>
<feature type="transmembrane region" description="Helical" evidence="5">
    <location>
        <begin position="380"/>
        <end position="402"/>
    </location>
</feature>
<reference evidence="7 8" key="1">
    <citation type="submission" date="2021-03" db="EMBL/GenBank/DDBJ databases">
        <authorList>
            <person name="Kanchanasin P."/>
            <person name="Saeng-In P."/>
            <person name="Phongsopitanun W."/>
            <person name="Yuki M."/>
            <person name="Kudo T."/>
            <person name="Ohkuma M."/>
            <person name="Tanasupawat S."/>
        </authorList>
    </citation>
    <scope>NUCLEOTIDE SEQUENCE [LARGE SCALE GENOMIC DNA]</scope>
    <source>
        <strain evidence="7 8">L46</strain>
    </source>
</reference>
<dbReference type="InterPro" id="IPR011701">
    <property type="entry name" value="MFS"/>
</dbReference>
<evidence type="ECO:0000256" key="5">
    <source>
        <dbReference type="SAM" id="Phobius"/>
    </source>
</evidence>
<accession>A0ABS3RB10</accession>
<feature type="transmembrane region" description="Helical" evidence="5">
    <location>
        <begin position="94"/>
        <end position="114"/>
    </location>
</feature>
<evidence type="ECO:0000256" key="1">
    <source>
        <dbReference type="ARBA" id="ARBA00004651"/>
    </source>
</evidence>
<gene>
    <name evidence="7" type="ORF">J4557_38410</name>
</gene>
<dbReference type="Gene3D" id="1.20.1720.10">
    <property type="entry name" value="Multidrug resistance protein D"/>
    <property type="match status" value="1"/>
</dbReference>
<dbReference type="Proteomes" id="UP000666915">
    <property type="component" value="Unassembled WGS sequence"/>
</dbReference>
<dbReference type="EMBL" id="JAGEOK010000033">
    <property type="protein sequence ID" value="MBO2443414.1"/>
    <property type="molecule type" value="Genomic_DNA"/>
</dbReference>
<evidence type="ECO:0000256" key="3">
    <source>
        <dbReference type="ARBA" id="ARBA00022989"/>
    </source>
</evidence>
<feature type="domain" description="Major facilitator superfamily (MFS) profile" evidence="6">
    <location>
        <begin position="29"/>
        <end position="475"/>
    </location>
</feature>
<dbReference type="InterPro" id="IPR036259">
    <property type="entry name" value="MFS_trans_sf"/>
</dbReference>
<dbReference type="InterPro" id="IPR005829">
    <property type="entry name" value="Sugar_transporter_CS"/>
</dbReference>
<keyword evidence="3 5" id="KW-1133">Transmembrane helix</keyword>
<feature type="transmembrane region" description="Helical" evidence="5">
    <location>
        <begin position="422"/>
        <end position="439"/>
    </location>
</feature>
<feature type="transmembrane region" description="Helical" evidence="5">
    <location>
        <begin position="212"/>
        <end position="234"/>
    </location>
</feature>
<dbReference type="PROSITE" id="PS00216">
    <property type="entry name" value="SUGAR_TRANSPORT_1"/>
    <property type="match status" value="1"/>
</dbReference>
<feature type="transmembrane region" description="Helical" evidence="5">
    <location>
        <begin position="120"/>
        <end position="142"/>
    </location>
</feature>
<evidence type="ECO:0000259" key="6">
    <source>
        <dbReference type="PROSITE" id="PS50850"/>
    </source>
</evidence>
<feature type="transmembrane region" description="Helical" evidence="5">
    <location>
        <begin position="451"/>
        <end position="471"/>
    </location>
</feature>
<dbReference type="RefSeq" id="WP_208271729.1">
    <property type="nucleotide sequence ID" value="NZ_BAAAGM010000026.1"/>
</dbReference>
<dbReference type="PANTHER" id="PTHR42718:SF42">
    <property type="entry name" value="EXPORT PROTEIN"/>
    <property type="match status" value="1"/>
</dbReference>
<dbReference type="PANTHER" id="PTHR42718">
    <property type="entry name" value="MAJOR FACILITATOR SUPERFAMILY MULTIDRUG TRANSPORTER MFSC"/>
    <property type="match status" value="1"/>
</dbReference>
<feature type="transmembrane region" description="Helical" evidence="5">
    <location>
        <begin position="284"/>
        <end position="305"/>
    </location>
</feature>
<feature type="transmembrane region" description="Helical" evidence="5">
    <location>
        <begin position="154"/>
        <end position="175"/>
    </location>
</feature>
<protein>
    <submittedName>
        <fullName evidence="7">MFS transporter</fullName>
    </submittedName>
</protein>
<keyword evidence="2 5" id="KW-0812">Transmembrane</keyword>
<dbReference type="Pfam" id="PF07690">
    <property type="entry name" value="MFS_1"/>
    <property type="match status" value="1"/>
</dbReference>
<organism evidence="7 8">
    <name type="scientific">Actinomadura nitritigenes</name>
    <dbReference type="NCBI Taxonomy" id="134602"/>
    <lineage>
        <taxon>Bacteria</taxon>
        <taxon>Bacillati</taxon>
        <taxon>Actinomycetota</taxon>
        <taxon>Actinomycetes</taxon>
        <taxon>Streptosporangiales</taxon>
        <taxon>Thermomonosporaceae</taxon>
        <taxon>Actinomadura</taxon>
    </lineage>
</organism>
<evidence type="ECO:0000313" key="8">
    <source>
        <dbReference type="Proteomes" id="UP000666915"/>
    </source>
</evidence>
<dbReference type="CDD" id="cd17321">
    <property type="entry name" value="MFS_MMR_MDR_like"/>
    <property type="match status" value="1"/>
</dbReference>
<dbReference type="PRINTS" id="PR01036">
    <property type="entry name" value="TCRTETB"/>
</dbReference>
<feature type="transmembrane region" description="Helical" evidence="5">
    <location>
        <begin position="317"/>
        <end position="340"/>
    </location>
</feature>
<feature type="transmembrane region" description="Helical" evidence="5">
    <location>
        <begin position="240"/>
        <end position="263"/>
    </location>
</feature>
<dbReference type="Gene3D" id="1.20.1250.20">
    <property type="entry name" value="MFS general substrate transporter like domains"/>
    <property type="match status" value="1"/>
</dbReference>
<comment type="subcellular location">
    <subcellularLocation>
        <location evidence="1">Cell membrane</location>
        <topology evidence="1">Multi-pass membrane protein</topology>
    </subcellularLocation>
</comment>
<dbReference type="InterPro" id="IPR020846">
    <property type="entry name" value="MFS_dom"/>
</dbReference>
<evidence type="ECO:0000313" key="7">
    <source>
        <dbReference type="EMBL" id="MBO2443414.1"/>
    </source>
</evidence>
<keyword evidence="4 5" id="KW-0472">Membrane</keyword>
<evidence type="ECO:0000256" key="4">
    <source>
        <dbReference type="ARBA" id="ARBA00023136"/>
    </source>
</evidence>
<feature type="transmembrane region" description="Helical" evidence="5">
    <location>
        <begin position="67"/>
        <end position="87"/>
    </location>
</feature>
<comment type="caution">
    <text evidence="7">The sequence shown here is derived from an EMBL/GenBank/DDBJ whole genome shotgun (WGS) entry which is preliminary data.</text>
</comment>
<name>A0ABS3RB10_9ACTN</name>
<feature type="transmembrane region" description="Helical" evidence="5">
    <location>
        <begin position="347"/>
        <end position="368"/>
    </location>
</feature>
<sequence length="503" mass="50579">MTADLNAGTAGPGAAVAPVRLRTTAGTALIAATVLASMVGFLDAYMINVAVPAIGRDLHASVGELQWVLTGYLITVAALLLLAGALADRFGRRRVLVAGLLVMLVASVCCAAAPTAPALIAARLVQGAGGALVVPSSLALLNGTLRAADRARGIGIWAGISTLGTTVGPYGGGWLIDHASWRWVFLLNLPLIATALWVLRHVPAGTGALRPLSLDIVGALLAVVGLGGVIYALTAGPESGWTTAPVVASGVLGLVCSAALAPVERRLRRPMLPTSLFRSRPFTAINAATVLFYGALAAAAYLVVLQCELRLGYSATAAGAALIPESAVFLLVSPLVGGLVARVGTRWPMAVGILVVAGGFCWLSAAGPGEPYARAILPGAVLWGLGIGLTVAPLTAGVLAAVDDGDLGEAAAVNDAASRVGGVVLVALVPVLLGAGGAHDLAGPLAAHYRFAMLVMAGLGAAGAVLAAVFVPSRRITGRHTAPAPRLHACAVPEPTTSARREQ</sequence>